<dbReference type="Proteomes" id="UP000735302">
    <property type="component" value="Unassembled WGS sequence"/>
</dbReference>
<proteinExistence type="predicted"/>
<accession>A0AAV3XY05</accession>
<comment type="caution">
    <text evidence="1">The sequence shown here is derived from an EMBL/GenBank/DDBJ whole genome shotgun (WGS) entry which is preliminary data.</text>
</comment>
<evidence type="ECO:0000313" key="2">
    <source>
        <dbReference type="Proteomes" id="UP000735302"/>
    </source>
</evidence>
<dbReference type="EMBL" id="BLXT01000744">
    <property type="protein sequence ID" value="GFN79835.1"/>
    <property type="molecule type" value="Genomic_DNA"/>
</dbReference>
<protein>
    <submittedName>
        <fullName evidence="1">Uncharacterized protein</fullName>
    </submittedName>
</protein>
<evidence type="ECO:0000313" key="1">
    <source>
        <dbReference type="EMBL" id="GFN79835.1"/>
    </source>
</evidence>
<dbReference type="AlphaFoldDB" id="A0AAV3XY05"/>
<reference evidence="1 2" key="1">
    <citation type="journal article" date="2021" name="Elife">
        <title>Chloroplast acquisition without the gene transfer in kleptoplastic sea slugs, Plakobranchus ocellatus.</title>
        <authorList>
            <person name="Maeda T."/>
            <person name="Takahashi S."/>
            <person name="Yoshida T."/>
            <person name="Shimamura S."/>
            <person name="Takaki Y."/>
            <person name="Nagai Y."/>
            <person name="Toyoda A."/>
            <person name="Suzuki Y."/>
            <person name="Arimoto A."/>
            <person name="Ishii H."/>
            <person name="Satoh N."/>
            <person name="Nishiyama T."/>
            <person name="Hasebe M."/>
            <person name="Maruyama T."/>
            <person name="Minagawa J."/>
            <person name="Obokata J."/>
            <person name="Shigenobu S."/>
        </authorList>
    </citation>
    <scope>NUCLEOTIDE SEQUENCE [LARGE SCALE GENOMIC DNA]</scope>
</reference>
<organism evidence="1 2">
    <name type="scientific">Plakobranchus ocellatus</name>
    <dbReference type="NCBI Taxonomy" id="259542"/>
    <lineage>
        <taxon>Eukaryota</taxon>
        <taxon>Metazoa</taxon>
        <taxon>Spiralia</taxon>
        <taxon>Lophotrochozoa</taxon>
        <taxon>Mollusca</taxon>
        <taxon>Gastropoda</taxon>
        <taxon>Heterobranchia</taxon>
        <taxon>Euthyneura</taxon>
        <taxon>Panpulmonata</taxon>
        <taxon>Sacoglossa</taxon>
        <taxon>Placobranchoidea</taxon>
        <taxon>Plakobranchidae</taxon>
        <taxon>Plakobranchus</taxon>
    </lineage>
</organism>
<gene>
    <name evidence="1" type="ORF">PoB_000634100</name>
</gene>
<name>A0AAV3XY05_9GAST</name>
<keyword evidence="2" id="KW-1185">Reference proteome</keyword>
<sequence>MRKTDLRLSELPSDKGVCNATEFTKILDNLRVGLLSIGSPNPTPSSLSPFLLNIDFGNQPAHNKMISGFQALRQVTVLVEGL</sequence>